<dbReference type="EMBL" id="BMGA01000008">
    <property type="protein sequence ID" value="GGA84797.1"/>
    <property type="molecule type" value="Genomic_DNA"/>
</dbReference>
<accession>A0ABQ1HR30</accession>
<proteinExistence type="predicted"/>
<keyword evidence="1" id="KW-1133">Transmembrane helix</keyword>
<protein>
    <submittedName>
        <fullName evidence="2">Uncharacterized protein</fullName>
    </submittedName>
</protein>
<feature type="transmembrane region" description="Helical" evidence="1">
    <location>
        <begin position="14"/>
        <end position="34"/>
    </location>
</feature>
<dbReference type="RefSeq" id="WP_188494905.1">
    <property type="nucleotide sequence ID" value="NZ_BMGA01000008.1"/>
</dbReference>
<reference evidence="3" key="1">
    <citation type="journal article" date="2019" name="Int. J. Syst. Evol. Microbiol.">
        <title>The Global Catalogue of Microorganisms (GCM) 10K type strain sequencing project: providing services to taxonomists for standard genome sequencing and annotation.</title>
        <authorList>
            <consortium name="The Broad Institute Genomics Platform"/>
            <consortium name="The Broad Institute Genome Sequencing Center for Infectious Disease"/>
            <person name="Wu L."/>
            <person name="Ma J."/>
        </authorList>
    </citation>
    <scope>NUCLEOTIDE SEQUENCE [LARGE SCALE GENOMIC DNA]</scope>
    <source>
        <strain evidence="3">CGMCC 1.12811</strain>
    </source>
</reference>
<dbReference type="Proteomes" id="UP000658793">
    <property type="component" value="Unassembled WGS sequence"/>
</dbReference>
<keyword evidence="3" id="KW-1185">Reference proteome</keyword>
<sequence length="113" mass="12830">MKKFLDLLLGTSDVPTYMAALLFALIGVAIVLLLKSKKRDKNSPNTPYHFDVWFLIQDNLKEIILGLLLILMALRFSMEYAGENLTMYYAFGVGLSLQKVSSWISNVELKARQ</sequence>
<gene>
    <name evidence="2" type="ORF">GCM10008015_26970</name>
</gene>
<keyword evidence="1" id="KW-0472">Membrane</keyword>
<comment type="caution">
    <text evidence="2">The sequence shown here is derived from an EMBL/GenBank/DDBJ whole genome shotgun (WGS) entry which is preliminary data.</text>
</comment>
<evidence type="ECO:0000313" key="3">
    <source>
        <dbReference type="Proteomes" id="UP000658793"/>
    </source>
</evidence>
<organism evidence="2 3">
    <name type="scientific">Flavobacterium palustre</name>
    <dbReference type="NCBI Taxonomy" id="1476463"/>
    <lineage>
        <taxon>Bacteria</taxon>
        <taxon>Pseudomonadati</taxon>
        <taxon>Bacteroidota</taxon>
        <taxon>Flavobacteriia</taxon>
        <taxon>Flavobacteriales</taxon>
        <taxon>Flavobacteriaceae</taxon>
        <taxon>Flavobacterium</taxon>
    </lineage>
</organism>
<evidence type="ECO:0000313" key="2">
    <source>
        <dbReference type="EMBL" id="GGA84797.1"/>
    </source>
</evidence>
<evidence type="ECO:0000256" key="1">
    <source>
        <dbReference type="SAM" id="Phobius"/>
    </source>
</evidence>
<keyword evidence="1" id="KW-0812">Transmembrane</keyword>
<name>A0ABQ1HR30_9FLAO</name>